<dbReference type="RefSeq" id="WP_209676317.1">
    <property type="nucleotide sequence ID" value="NZ_JAGIOI010000001.1"/>
</dbReference>
<dbReference type="InterPro" id="IPR018309">
    <property type="entry name" value="Tscrpt_reg_PadR_C"/>
</dbReference>
<feature type="domain" description="Transcription regulator PadR C-terminal" evidence="2">
    <location>
        <begin position="91"/>
        <end position="174"/>
    </location>
</feature>
<evidence type="ECO:0000313" key="4">
    <source>
        <dbReference type="Proteomes" id="UP000711614"/>
    </source>
</evidence>
<dbReference type="Gene3D" id="6.10.140.190">
    <property type="match status" value="1"/>
</dbReference>
<dbReference type="PANTHER" id="PTHR43252">
    <property type="entry name" value="TRANSCRIPTIONAL REGULATOR YQJI"/>
    <property type="match status" value="1"/>
</dbReference>
<dbReference type="GO" id="GO:0003677">
    <property type="term" value="F:DNA binding"/>
    <property type="evidence" value="ECO:0007669"/>
    <property type="project" value="UniProtKB-KW"/>
</dbReference>
<feature type="domain" description="Transcription regulator PadR N-terminal" evidence="1">
    <location>
        <begin position="7"/>
        <end position="79"/>
    </location>
</feature>
<comment type="caution">
    <text evidence="3">The sequence shown here is derived from an EMBL/GenBank/DDBJ whole genome shotgun (WGS) entry which is preliminary data.</text>
</comment>
<dbReference type="InterPro" id="IPR036388">
    <property type="entry name" value="WH-like_DNA-bd_sf"/>
</dbReference>
<dbReference type="Proteomes" id="UP000711614">
    <property type="component" value="Unassembled WGS sequence"/>
</dbReference>
<gene>
    <name evidence="3" type="ORF">JOF48_000111</name>
</gene>
<dbReference type="InterPro" id="IPR005149">
    <property type="entry name" value="Tscrpt_reg_PadR_N"/>
</dbReference>
<evidence type="ECO:0000259" key="2">
    <source>
        <dbReference type="Pfam" id="PF10400"/>
    </source>
</evidence>
<accession>A0ABS4YSE5</accession>
<dbReference type="PANTHER" id="PTHR43252:SF4">
    <property type="entry name" value="TRANSCRIPTIONAL REGULATORY PROTEIN"/>
    <property type="match status" value="1"/>
</dbReference>
<evidence type="ECO:0000313" key="3">
    <source>
        <dbReference type="EMBL" id="MBP2411312.1"/>
    </source>
</evidence>
<organism evidence="3 4">
    <name type="scientific">Arthrobacter stackebrandtii</name>
    <dbReference type="NCBI Taxonomy" id="272161"/>
    <lineage>
        <taxon>Bacteria</taxon>
        <taxon>Bacillati</taxon>
        <taxon>Actinomycetota</taxon>
        <taxon>Actinomycetes</taxon>
        <taxon>Micrococcales</taxon>
        <taxon>Micrococcaceae</taxon>
        <taxon>Arthrobacter</taxon>
    </lineage>
</organism>
<dbReference type="InterPro" id="IPR036390">
    <property type="entry name" value="WH_DNA-bd_sf"/>
</dbReference>
<dbReference type="SUPFAM" id="SSF46785">
    <property type="entry name" value="Winged helix' DNA-binding domain"/>
    <property type="match status" value="1"/>
</dbReference>
<sequence length="183" mass="20105">MSLSHAILTSLLEKPCTGAELARRFDKSLGHFWQATHQQIYRELGKLEAAALVEPQELPTTRGQQRLFTVLGAGRSELEGWCVREADPRPIRDELLVRMRAAAVLGTVDVTVEMRRHRGLHEATLARYLAIEAADFPAGAARSRPDELQRAVLLAGVAFEQAWLAWCDDALAELGARGAGPQG</sequence>
<protein>
    <submittedName>
        <fullName evidence="3">DNA-binding PadR family transcriptional regulator</fullName>
    </submittedName>
</protein>
<dbReference type="EMBL" id="JAGIOI010000001">
    <property type="protein sequence ID" value="MBP2411312.1"/>
    <property type="molecule type" value="Genomic_DNA"/>
</dbReference>
<name>A0ABS4YSE5_9MICC</name>
<dbReference type="Pfam" id="PF10400">
    <property type="entry name" value="Vir_act_alpha_C"/>
    <property type="match status" value="1"/>
</dbReference>
<proteinExistence type="predicted"/>
<dbReference type="Gene3D" id="1.10.10.10">
    <property type="entry name" value="Winged helix-like DNA-binding domain superfamily/Winged helix DNA-binding domain"/>
    <property type="match status" value="1"/>
</dbReference>
<keyword evidence="3" id="KW-0238">DNA-binding</keyword>
<dbReference type="Pfam" id="PF03551">
    <property type="entry name" value="PadR"/>
    <property type="match status" value="1"/>
</dbReference>
<reference evidence="3 4" key="1">
    <citation type="submission" date="2021-03" db="EMBL/GenBank/DDBJ databases">
        <title>Sequencing the genomes of 1000 actinobacteria strains.</title>
        <authorList>
            <person name="Klenk H.-P."/>
        </authorList>
    </citation>
    <scope>NUCLEOTIDE SEQUENCE [LARGE SCALE GENOMIC DNA]</scope>
    <source>
        <strain evidence="3 4">DSM 16005</strain>
    </source>
</reference>
<keyword evidence="4" id="KW-1185">Reference proteome</keyword>
<evidence type="ECO:0000259" key="1">
    <source>
        <dbReference type="Pfam" id="PF03551"/>
    </source>
</evidence>